<dbReference type="eggNOG" id="KOG4812">
    <property type="taxonomic scope" value="Eukaryota"/>
</dbReference>
<keyword evidence="8" id="KW-1185">Reference proteome</keyword>
<accession>G0V6F1</accession>
<dbReference type="InParanoid" id="G0V6F1"/>
<evidence type="ECO:0000256" key="6">
    <source>
        <dbReference type="SAM" id="Phobius"/>
    </source>
</evidence>
<dbReference type="Proteomes" id="UP000001640">
    <property type="component" value="Chromosome 1"/>
</dbReference>
<feature type="compositionally biased region" description="Polar residues" evidence="5">
    <location>
        <begin position="18"/>
        <end position="35"/>
    </location>
</feature>
<dbReference type="EMBL" id="HE576752">
    <property type="protein sequence ID" value="CCC67043.1"/>
    <property type="molecule type" value="Genomic_DNA"/>
</dbReference>
<dbReference type="Pfam" id="PF10176">
    <property type="entry name" value="NEDD4_Bsd2"/>
    <property type="match status" value="1"/>
</dbReference>
<dbReference type="GO" id="GO:0030001">
    <property type="term" value="P:metal ion transport"/>
    <property type="evidence" value="ECO:0007669"/>
    <property type="project" value="EnsemblFungi"/>
</dbReference>
<reference evidence="7 8" key="1">
    <citation type="journal article" date="2011" name="Proc. Natl. Acad. Sci. U.S.A.">
        <title>Evolutionary erosion of yeast sex chromosomes by mating-type switching accidents.</title>
        <authorList>
            <person name="Gordon J.L."/>
            <person name="Armisen D."/>
            <person name="Proux-Wera E."/>
            <person name="Oheigeartaigh S.S."/>
            <person name="Byrne K.P."/>
            <person name="Wolfe K.H."/>
        </authorList>
    </citation>
    <scope>NUCLEOTIDE SEQUENCE [LARGE SCALE GENOMIC DNA]</scope>
    <source>
        <strain evidence="8">ATCC 76901 / BCRC 22586 / CBS 4309 / NBRC 1992 / NRRL Y-12630</strain>
    </source>
</reference>
<evidence type="ECO:0000256" key="1">
    <source>
        <dbReference type="ARBA" id="ARBA00004141"/>
    </source>
</evidence>
<dbReference type="AlphaFoldDB" id="G0V6F1"/>
<evidence type="ECO:0000256" key="5">
    <source>
        <dbReference type="SAM" id="MobiDB-lite"/>
    </source>
</evidence>
<evidence type="ECO:0000313" key="8">
    <source>
        <dbReference type="Proteomes" id="UP000001640"/>
    </source>
</evidence>
<dbReference type="GO" id="GO:0005783">
    <property type="term" value="C:endoplasmic reticulum"/>
    <property type="evidence" value="ECO:0007669"/>
    <property type="project" value="EnsemblFungi"/>
</dbReference>
<dbReference type="OrthoDB" id="10003116at2759"/>
<feature type="region of interest" description="Disordered" evidence="5">
    <location>
        <begin position="1"/>
        <end position="75"/>
    </location>
</feature>
<keyword evidence="4 6" id="KW-0472">Membrane</keyword>
<dbReference type="KEGG" id="ncs:NCAS_0A04850"/>
<evidence type="ECO:0000313" key="7">
    <source>
        <dbReference type="EMBL" id="CCC67043.1"/>
    </source>
</evidence>
<dbReference type="FunCoup" id="G0V6F1">
    <property type="interactions" value="65"/>
</dbReference>
<dbReference type="RefSeq" id="XP_003673430.1">
    <property type="nucleotide sequence ID" value="XM_003673382.1"/>
</dbReference>
<comment type="subcellular location">
    <subcellularLocation>
        <location evidence="1">Membrane</location>
        <topology evidence="1">Multi-pass membrane protein</topology>
    </subcellularLocation>
</comment>
<keyword evidence="3 6" id="KW-1133">Transmembrane helix</keyword>
<reference key="2">
    <citation type="submission" date="2011-08" db="EMBL/GenBank/DDBJ databases">
        <title>Genome sequence of Naumovozyma castellii.</title>
        <authorList>
            <person name="Gordon J.L."/>
            <person name="Armisen D."/>
            <person name="Proux-Wera E."/>
            <person name="OhEigeartaigh S.S."/>
            <person name="Byrne K.P."/>
            <person name="Wolfe K.H."/>
        </authorList>
    </citation>
    <scope>NUCLEOTIDE SEQUENCE</scope>
    <source>
        <strain>Type strain:CBS 4309</strain>
    </source>
</reference>
<feature type="transmembrane region" description="Helical" evidence="6">
    <location>
        <begin position="279"/>
        <end position="299"/>
    </location>
</feature>
<dbReference type="GO" id="GO:0006511">
    <property type="term" value="P:ubiquitin-dependent protein catabolic process"/>
    <property type="evidence" value="ECO:0007669"/>
    <property type="project" value="EnsemblFungi"/>
</dbReference>
<feature type="compositionally biased region" description="Acidic residues" evidence="5">
    <location>
        <begin position="45"/>
        <end position="55"/>
    </location>
</feature>
<gene>
    <name evidence="7" type="primary">NCAS0A04850</name>
    <name evidence="7" type="ordered locus">NCAS_0A04850</name>
</gene>
<dbReference type="GO" id="GO:0048471">
    <property type="term" value="C:perinuclear region of cytoplasm"/>
    <property type="evidence" value="ECO:0007669"/>
    <property type="project" value="TreeGrafter"/>
</dbReference>
<dbReference type="GeneID" id="96900528"/>
<dbReference type="InterPro" id="IPR019325">
    <property type="entry name" value="NEDD4/Bsd2"/>
</dbReference>
<dbReference type="HOGENOM" id="CLU_041193_2_0_1"/>
<keyword evidence="2 6" id="KW-0812">Transmembrane</keyword>
<sequence length="317" mass="35602">MSNLQHPESPSEDIELENSPQMNTHTSEINITQSDIPIDPRDTEQANEAEAETEEQTGSSTRDRLIPTELRERTTRQLGTLGRRFNILDKIFGRKNPNQQPQHPRGESYDGVFRNLAAKPESNETRNAEGTDDTPPTYDEAAADMVPSYYGMDLSTSDMYMDEICIEGLPVGNIANLLWNIIVSTSFQFIGFLITYILHTSHAAKQGSRFGLGLTFVGYAYSMIPNNVTTKVGKHKSISRIKLSDPNSYDDVHLYSEPTTEDNFESTLSHGIDEEKQKVPFLAVAVGLLGLFISIKSIVDYIQVKKMEKRYLSQDQV</sequence>
<dbReference type="GO" id="GO:0000329">
    <property type="term" value="C:fungal-type vacuole membrane"/>
    <property type="evidence" value="ECO:0007669"/>
    <property type="project" value="EnsemblFungi"/>
</dbReference>
<dbReference type="CDD" id="cd22212">
    <property type="entry name" value="NDFIP-like"/>
    <property type="match status" value="1"/>
</dbReference>
<dbReference type="GO" id="GO:0005794">
    <property type="term" value="C:Golgi apparatus"/>
    <property type="evidence" value="ECO:0007669"/>
    <property type="project" value="TreeGrafter"/>
</dbReference>
<feature type="transmembrane region" description="Helical" evidence="6">
    <location>
        <begin position="177"/>
        <end position="198"/>
    </location>
</feature>
<feature type="region of interest" description="Disordered" evidence="5">
    <location>
        <begin position="119"/>
        <end position="141"/>
    </location>
</feature>
<dbReference type="PANTHER" id="PTHR13396:SF5">
    <property type="entry name" value="NEDD4 FAMILY INTERACTING PROTEIN"/>
    <property type="match status" value="1"/>
</dbReference>
<feature type="compositionally biased region" description="Basic and acidic residues" evidence="5">
    <location>
        <begin position="61"/>
        <end position="75"/>
    </location>
</feature>
<dbReference type="PANTHER" id="PTHR13396">
    <property type="entry name" value="NEDD4 FAMILY INTERACTING PROTEIN 1/2"/>
    <property type="match status" value="1"/>
</dbReference>
<protein>
    <submittedName>
        <fullName evidence="7">Uncharacterized protein</fullName>
    </submittedName>
</protein>
<evidence type="ECO:0000256" key="4">
    <source>
        <dbReference type="ARBA" id="ARBA00023136"/>
    </source>
</evidence>
<evidence type="ECO:0000256" key="2">
    <source>
        <dbReference type="ARBA" id="ARBA00022692"/>
    </source>
</evidence>
<name>G0V6F1_NAUCA</name>
<proteinExistence type="predicted"/>
<dbReference type="STRING" id="1064592.G0V6F1"/>
<organism evidence="7 8">
    <name type="scientific">Naumovozyma castellii</name>
    <name type="common">Yeast</name>
    <name type="synonym">Saccharomyces castellii</name>
    <dbReference type="NCBI Taxonomy" id="27288"/>
    <lineage>
        <taxon>Eukaryota</taxon>
        <taxon>Fungi</taxon>
        <taxon>Dikarya</taxon>
        <taxon>Ascomycota</taxon>
        <taxon>Saccharomycotina</taxon>
        <taxon>Saccharomycetes</taxon>
        <taxon>Saccharomycetales</taxon>
        <taxon>Saccharomycetaceae</taxon>
        <taxon>Naumovozyma</taxon>
    </lineage>
</organism>
<dbReference type="GO" id="GO:0006623">
    <property type="term" value="P:protein targeting to vacuole"/>
    <property type="evidence" value="ECO:0007669"/>
    <property type="project" value="EnsemblFungi"/>
</dbReference>
<dbReference type="GO" id="GO:0031398">
    <property type="term" value="P:positive regulation of protein ubiquitination"/>
    <property type="evidence" value="ECO:0007669"/>
    <property type="project" value="TreeGrafter"/>
</dbReference>
<dbReference type="OMA" id="YNEICID"/>
<feature type="transmembrane region" description="Helical" evidence="6">
    <location>
        <begin position="210"/>
        <end position="228"/>
    </location>
</feature>
<evidence type="ECO:0000256" key="3">
    <source>
        <dbReference type="ARBA" id="ARBA00022989"/>
    </source>
</evidence>